<dbReference type="AlphaFoldDB" id="A0A9D1ZRQ2"/>
<comment type="caution">
    <text evidence="5">The sequence shown here is derived from an EMBL/GenBank/DDBJ whole genome shotgun (WGS) entry which is preliminary data.</text>
</comment>
<dbReference type="Pfam" id="PF00440">
    <property type="entry name" value="TetR_N"/>
    <property type="match status" value="1"/>
</dbReference>
<feature type="domain" description="HTH tetR-type" evidence="4">
    <location>
        <begin position="27"/>
        <end position="87"/>
    </location>
</feature>
<gene>
    <name evidence="5" type="ORF">H9821_02710</name>
</gene>
<dbReference type="InterPro" id="IPR001647">
    <property type="entry name" value="HTH_TetR"/>
</dbReference>
<dbReference type="Proteomes" id="UP000824134">
    <property type="component" value="Unassembled WGS sequence"/>
</dbReference>
<dbReference type="InterPro" id="IPR050109">
    <property type="entry name" value="HTH-type_TetR-like_transc_reg"/>
</dbReference>
<dbReference type="SUPFAM" id="SSF46689">
    <property type="entry name" value="Homeodomain-like"/>
    <property type="match status" value="1"/>
</dbReference>
<dbReference type="PROSITE" id="PS50977">
    <property type="entry name" value="HTH_TETR_2"/>
    <property type="match status" value="1"/>
</dbReference>
<evidence type="ECO:0000313" key="6">
    <source>
        <dbReference type="Proteomes" id="UP000824134"/>
    </source>
</evidence>
<evidence type="ECO:0000256" key="2">
    <source>
        <dbReference type="PROSITE-ProRule" id="PRU00335"/>
    </source>
</evidence>
<protein>
    <submittedName>
        <fullName evidence="5">TetR/AcrR family transcriptional regulator</fullName>
    </submittedName>
</protein>
<dbReference type="PROSITE" id="PS01081">
    <property type="entry name" value="HTH_TETR_1"/>
    <property type="match status" value="1"/>
</dbReference>
<dbReference type="GO" id="GO:0000976">
    <property type="term" value="F:transcription cis-regulatory region binding"/>
    <property type="evidence" value="ECO:0007669"/>
    <property type="project" value="TreeGrafter"/>
</dbReference>
<reference evidence="5" key="2">
    <citation type="submission" date="2021-04" db="EMBL/GenBank/DDBJ databases">
        <authorList>
            <person name="Gilroy R."/>
        </authorList>
    </citation>
    <scope>NUCLEOTIDE SEQUENCE</scope>
    <source>
        <strain evidence="5">ChiHjej12B11-9195</strain>
    </source>
</reference>
<evidence type="ECO:0000256" key="3">
    <source>
        <dbReference type="SAM" id="MobiDB-lite"/>
    </source>
</evidence>
<keyword evidence="1 2" id="KW-0238">DNA-binding</keyword>
<dbReference type="Gene3D" id="1.10.357.10">
    <property type="entry name" value="Tetracycline Repressor, domain 2"/>
    <property type="match status" value="1"/>
</dbReference>
<evidence type="ECO:0000313" key="5">
    <source>
        <dbReference type="EMBL" id="HIY94564.1"/>
    </source>
</evidence>
<dbReference type="PANTHER" id="PTHR30055:SF160">
    <property type="entry name" value="TRANSCRIPTIONAL REGULATORY PROTEIN (PROBABLY ASNC-FAMILY)-RELATED"/>
    <property type="match status" value="1"/>
</dbReference>
<feature type="region of interest" description="Disordered" evidence="3">
    <location>
        <begin position="1"/>
        <end position="23"/>
    </location>
</feature>
<dbReference type="InterPro" id="IPR023772">
    <property type="entry name" value="DNA-bd_HTH_TetR-type_CS"/>
</dbReference>
<dbReference type="PRINTS" id="PR00455">
    <property type="entry name" value="HTHTETR"/>
</dbReference>
<dbReference type="InterPro" id="IPR009057">
    <property type="entry name" value="Homeodomain-like_sf"/>
</dbReference>
<evidence type="ECO:0000259" key="4">
    <source>
        <dbReference type="PROSITE" id="PS50977"/>
    </source>
</evidence>
<evidence type="ECO:0000256" key="1">
    <source>
        <dbReference type="ARBA" id="ARBA00023125"/>
    </source>
</evidence>
<dbReference type="PANTHER" id="PTHR30055">
    <property type="entry name" value="HTH-TYPE TRANSCRIPTIONAL REGULATOR RUTR"/>
    <property type="match status" value="1"/>
</dbReference>
<reference evidence="5" key="1">
    <citation type="journal article" date="2021" name="PeerJ">
        <title>Extensive microbial diversity within the chicken gut microbiome revealed by metagenomics and culture.</title>
        <authorList>
            <person name="Gilroy R."/>
            <person name="Ravi A."/>
            <person name="Getino M."/>
            <person name="Pursley I."/>
            <person name="Horton D.L."/>
            <person name="Alikhan N.F."/>
            <person name="Baker D."/>
            <person name="Gharbi K."/>
            <person name="Hall N."/>
            <person name="Watson M."/>
            <person name="Adriaenssens E.M."/>
            <person name="Foster-Nyarko E."/>
            <person name="Jarju S."/>
            <person name="Secka A."/>
            <person name="Antonio M."/>
            <person name="Oren A."/>
            <person name="Chaudhuri R.R."/>
            <person name="La Ragione R."/>
            <person name="Hildebrand F."/>
            <person name="Pallen M.J."/>
        </authorList>
    </citation>
    <scope>NUCLEOTIDE SEQUENCE</scope>
    <source>
        <strain evidence="5">ChiHjej12B11-9195</strain>
    </source>
</reference>
<sequence length="218" mass="24108">MSTTIFSADSGPGAPIDPSGASRLPKDLRRQQLIGNSVRVFASQGYHATTMDHIATASNVTKPVLYQHFTGKRDLYLAVLDEQINNLMTQLVQPLYATKVNRERVECVIGAFFSFARTNVAGYRVIFESDIQNDYAVQERTENMHITIARRIAEVLAPNAGMPFEEALMTARMLTGMVQAAAHMVIGTDASPQQLAMAERAVFRLAWGGISIIDEDWE</sequence>
<dbReference type="EMBL" id="DXCN01000023">
    <property type="protein sequence ID" value="HIY94564.1"/>
    <property type="molecule type" value="Genomic_DNA"/>
</dbReference>
<accession>A0A9D1ZRQ2</accession>
<feature type="DNA-binding region" description="H-T-H motif" evidence="2">
    <location>
        <begin position="50"/>
        <end position="69"/>
    </location>
</feature>
<name>A0A9D1ZRQ2_9MICC</name>
<proteinExistence type="predicted"/>
<dbReference type="SUPFAM" id="SSF48498">
    <property type="entry name" value="Tetracyclin repressor-like, C-terminal domain"/>
    <property type="match status" value="1"/>
</dbReference>
<dbReference type="InterPro" id="IPR036271">
    <property type="entry name" value="Tet_transcr_reg_TetR-rel_C_sf"/>
</dbReference>
<organism evidence="5 6">
    <name type="scientific">Candidatus Rothia avicola</name>
    <dbReference type="NCBI Taxonomy" id="2840478"/>
    <lineage>
        <taxon>Bacteria</taxon>
        <taxon>Bacillati</taxon>
        <taxon>Actinomycetota</taxon>
        <taxon>Actinomycetes</taxon>
        <taxon>Micrococcales</taxon>
        <taxon>Micrococcaceae</taxon>
        <taxon>Rothia</taxon>
    </lineage>
</organism>
<dbReference type="GO" id="GO:0003700">
    <property type="term" value="F:DNA-binding transcription factor activity"/>
    <property type="evidence" value="ECO:0007669"/>
    <property type="project" value="TreeGrafter"/>
</dbReference>